<accession>A0AAU9G9B9</accession>
<dbReference type="AlphaFoldDB" id="A0AAU9G9B9"/>
<sequence>MDKPSKARSSEEIADWRDASFHMVIYEYFVKNMSLPSDMGTLIGYILFFIITWYVLLWALRFMFSMIWPVVMVVLAVLMIRFLATFEASDLIDMFFQAVVMVSDMLLSVGARVLEFGLSFLN</sequence>
<protein>
    <submittedName>
        <fullName evidence="2">Uncharacterized protein</fullName>
    </submittedName>
</protein>
<feature type="transmembrane region" description="Helical" evidence="1">
    <location>
        <begin position="91"/>
        <end position="114"/>
    </location>
</feature>
<organism evidence="2 3">
    <name type="scientific">Drosophila madeirensis</name>
    <name type="common">Fruit fly</name>
    <dbReference type="NCBI Taxonomy" id="30013"/>
    <lineage>
        <taxon>Eukaryota</taxon>
        <taxon>Metazoa</taxon>
        <taxon>Ecdysozoa</taxon>
        <taxon>Arthropoda</taxon>
        <taxon>Hexapoda</taxon>
        <taxon>Insecta</taxon>
        <taxon>Pterygota</taxon>
        <taxon>Neoptera</taxon>
        <taxon>Endopterygota</taxon>
        <taxon>Diptera</taxon>
        <taxon>Brachycera</taxon>
        <taxon>Muscomorpha</taxon>
        <taxon>Ephydroidea</taxon>
        <taxon>Drosophilidae</taxon>
        <taxon>Drosophila</taxon>
        <taxon>Sophophora</taxon>
    </lineage>
</organism>
<name>A0AAU9G9B9_DROMD</name>
<gene>
    <name evidence="2" type="ORF">DMAD_03251</name>
</gene>
<keyword evidence="1" id="KW-1133">Transmembrane helix</keyword>
<dbReference type="EMBL" id="AP029267">
    <property type="protein sequence ID" value="BFG04237.1"/>
    <property type="molecule type" value="Genomic_DNA"/>
</dbReference>
<proteinExistence type="predicted"/>
<reference evidence="2 3" key="1">
    <citation type="submission" date="2024-02" db="EMBL/GenBank/DDBJ databases">
        <title>A chromosome-level genome assembly of Drosophila madeirensis, a fruit fly species endemic to Madeira island.</title>
        <authorList>
            <person name="Tomihara K."/>
            <person name="Llopart A."/>
            <person name="Yamamoto D."/>
        </authorList>
    </citation>
    <scope>NUCLEOTIDE SEQUENCE [LARGE SCALE GENOMIC DNA]</scope>
    <source>
        <strain evidence="2 3">RF1</strain>
    </source>
</reference>
<feature type="transmembrane region" description="Helical" evidence="1">
    <location>
        <begin position="42"/>
        <end position="60"/>
    </location>
</feature>
<evidence type="ECO:0000313" key="3">
    <source>
        <dbReference type="Proteomes" id="UP001500889"/>
    </source>
</evidence>
<feature type="transmembrane region" description="Helical" evidence="1">
    <location>
        <begin position="66"/>
        <end position="84"/>
    </location>
</feature>
<evidence type="ECO:0000256" key="1">
    <source>
        <dbReference type="SAM" id="Phobius"/>
    </source>
</evidence>
<evidence type="ECO:0000313" key="2">
    <source>
        <dbReference type="EMBL" id="BFG04237.1"/>
    </source>
</evidence>
<keyword evidence="1" id="KW-0472">Membrane</keyword>
<keyword evidence="1" id="KW-0812">Transmembrane</keyword>
<dbReference type="Proteomes" id="UP001500889">
    <property type="component" value="Chromosome E"/>
</dbReference>
<keyword evidence="3" id="KW-1185">Reference proteome</keyword>